<sequence length="344" mass="38597">MWRNKNWFQLFSDVIAEPPIPAGGQQTFSNSSAQSDLLLRRLNWSVLRPLASYLGGSERSQFLGPGVEFSEIRAYQPGDDIRFIDWNISARTEQPMVREAHVERAVDVWFLIDVSASINWGTASCLKSDRALEFIALAGQLLNRSGNRLGAVIFADMPLEVLPPVTGRLHLLHLLARLRTIKTSSTGPTDLYAALNKTQRILRRRSLIVLVSDFLVQDGWQSALGKLAQRHEIVAVRLQDPREGALPDVGLVTLEDPETGQQLFVDTGDTTLRERFMQAALQQEEQLRAGFARCGVELLQLGTDQDVIPAMVRFLQKRQHRRTRKLPLPQTQMTSGPAWKGGIQ</sequence>
<dbReference type="PANTHER" id="PTHR33608">
    <property type="entry name" value="BLL2464 PROTEIN"/>
    <property type="match status" value="1"/>
</dbReference>
<dbReference type="InterPro" id="IPR002881">
    <property type="entry name" value="DUF58"/>
</dbReference>
<organism evidence="3 4">
    <name type="scientific">Dictyobacter vulcani</name>
    <dbReference type="NCBI Taxonomy" id="2607529"/>
    <lineage>
        <taxon>Bacteria</taxon>
        <taxon>Bacillati</taxon>
        <taxon>Chloroflexota</taxon>
        <taxon>Ktedonobacteria</taxon>
        <taxon>Ktedonobacterales</taxon>
        <taxon>Dictyobacteraceae</taxon>
        <taxon>Dictyobacter</taxon>
    </lineage>
</organism>
<dbReference type="AlphaFoldDB" id="A0A5J4KXY4"/>
<dbReference type="Gene3D" id="3.40.50.410">
    <property type="entry name" value="von Willebrand factor, type A domain"/>
    <property type="match status" value="1"/>
</dbReference>
<evidence type="ECO:0000313" key="3">
    <source>
        <dbReference type="EMBL" id="GER91009.1"/>
    </source>
</evidence>
<feature type="domain" description="VWFA" evidence="2">
    <location>
        <begin position="107"/>
        <end position="280"/>
    </location>
</feature>
<dbReference type="SMART" id="SM00327">
    <property type="entry name" value="VWA"/>
    <property type="match status" value="1"/>
</dbReference>
<dbReference type="SUPFAM" id="SSF53300">
    <property type="entry name" value="vWA-like"/>
    <property type="match status" value="1"/>
</dbReference>
<feature type="region of interest" description="Disordered" evidence="1">
    <location>
        <begin position="319"/>
        <end position="344"/>
    </location>
</feature>
<protein>
    <recommendedName>
        <fullName evidence="2">VWFA domain-containing protein</fullName>
    </recommendedName>
</protein>
<dbReference type="InterPro" id="IPR036465">
    <property type="entry name" value="vWFA_dom_sf"/>
</dbReference>
<evidence type="ECO:0000259" key="2">
    <source>
        <dbReference type="PROSITE" id="PS50234"/>
    </source>
</evidence>
<dbReference type="Proteomes" id="UP000326912">
    <property type="component" value="Unassembled WGS sequence"/>
</dbReference>
<dbReference type="CDD" id="cd00198">
    <property type="entry name" value="vWFA"/>
    <property type="match status" value="1"/>
</dbReference>
<gene>
    <name evidence="3" type="ORF">KDW_51710</name>
</gene>
<reference evidence="3 4" key="1">
    <citation type="submission" date="2019-10" db="EMBL/GenBank/DDBJ databases">
        <title>Dictyobacter vulcani sp. nov., within the class Ktedonobacteria, isolated from soil of volcanic Mt. Zao.</title>
        <authorList>
            <person name="Zheng Y."/>
            <person name="Wang C.M."/>
            <person name="Sakai Y."/>
            <person name="Abe K."/>
            <person name="Yokota A."/>
            <person name="Yabe S."/>
        </authorList>
    </citation>
    <scope>NUCLEOTIDE SEQUENCE [LARGE SCALE GENOMIC DNA]</scope>
    <source>
        <strain evidence="3 4">W12</strain>
    </source>
</reference>
<dbReference type="PROSITE" id="PS50234">
    <property type="entry name" value="VWFA"/>
    <property type="match status" value="1"/>
</dbReference>
<evidence type="ECO:0000256" key="1">
    <source>
        <dbReference type="SAM" id="MobiDB-lite"/>
    </source>
</evidence>
<accession>A0A5J4KXY4</accession>
<dbReference type="InterPro" id="IPR002035">
    <property type="entry name" value="VWF_A"/>
</dbReference>
<dbReference type="RefSeq" id="WP_151758709.1">
    <property type="nucleotide sequence ID" value="NZ_BKZW01000003.1"/>
</dbReference>
<proteinExistence type="predicted"/>
<comment type="caution">
    <text evidence="3">The sequence shown here is derived from an EMBL/GenBank/DDBJ whole genome shotgun (WGS) entry which is preliminary data.</text>
</comment>
<dbReference type="EMBL" id="BKZW01000003">
    <property type="protein sequence ID" value="GER91009.1"/>
    <property type="molecule type" value="Genomic_DNA"/>
</dbReference>
<name>A0A5J4KXY4_9CHLR</name>
<dbReference type="Pfam" id="PF01882">
    <property type="entry name" value="DUF58"/>
    <property type="match status" value="1"/>
</dbReference>
<evidence type="ECO:0000313" key="4">
    <source>
        <dbReference type="Proteomes" id="UP000326912"/>
    </source>
</evidence>
<dbReference type="PANTHER" id="PTHR33608:SF6">
    <property type="entry name" value="BLL2464 PROTEIN"/>
    <property type="match status" value="1"/>
</dbReference>
<keyword evidence="4" id="KW-1185">Reference proteome</keyword>